<protein>
    <submittedName>
        <fullName evidence="2">tRNA (Adenosine(37)-N6)-threonylcarbamoyltransferase complex dimerization subunit type 1 TsaB</fullName>
        <ecNumber evidence="2">2.3.1.234</ecNumber>
    </submittedName>
</protein>
<proteinExistence type="predicted"/>
<dbReference type="AlphaFoldDB" id="A0A9E8ZF31"/>
<dbReference type="KEGG" id="tsin:OXH18_09490"/>
<name>A0A9E8ZF31_9CYAN</name>
<accession>A0A9E8ZF31</accession>
<dbReference type="Pfam" id="PF00814">
    <property type="entry name" value="TsaD"/>
    <property type="match status" value="1"/>
</dbReference>
<gene>
    <name evidence="2" type="primary">tsaB</name>
    <name evidence="2" type="ORF">OXH18_09490</name>
</gene>
<keyword evidence="2" id="KW-0012">Acyltransferase</keyword>
<organism evidence="2 3">
    <name type="scientific">Thermocoleostomius sinensis A174</name>
    <dbReference type="NCBI Taxonomy" id="2016057"/>
    <lineage>
        <taxon>Bacteria</taxon>
        <taxon>Bacillati</taxon>
        <taxon>Cyanobacteriota</taxon>
        <taxon>Cyanophyceae</taxon>
        <taxon>Oculatellales</taxon>
        <taxon>Oculatellaceae</taxon>
        <taxon>Thermocoleostomius</taxon>
    </lineage>
</organism>
<dbReference type="NCBIfam" id="TIGR03725">
    <property type="entry name" value="T6A_YeaZ"/>
    <property type="match status" value="1"/>
</dbReference>
<dbReference type="InterPro" id="IPR022496">
    <property type="entry name" value="T6A_TsaB"/>
</dbReference>
<evidence type="ECO:0000313" key="3">
    <source>
        <dbReference type="Proteomes" id="UP001163152"/>
    </source>
</evidence>
<keyword evidence="2" id="KW-0808">Transferase</keyword>
<evidence type="ECO:0000259" key="1">
    <source>
        <dbReference type="Pfam" id="PF00814"/>
    </source>
</evidence>
<dbReference type="EC" id="2.3.1.234" evidence="2"/>
<reference evidence="2" key="1">
    <citation type="submission" date="2022-12" db="EMBL/GenBank/DDBJ databases">
        <title>Polyphasic identification of a Novel Hot-Spring Cyanobacterium Ocullathermofonsia sinensis gen nov. sp. nov. and Genomic Insights on its Adaptations to the Thermal Habitat.</title>
        <authorList>
            <person name="Daroch M."/>
            <person name="Tang J."/>
            <person name="Jiang Y."/>
        </authorList>
    </citation>
    <scope>NUCLEOTIDE SEQUENCE</scope>
    <source>
        <strain evidence="2">PKUAC-SCTA174</strain>
    </source>
</reference>
<sequence>MMYSTEQEPPFDSQAYALAIHTTSTDLGLALGQFSSDRRQQVWTGLGQNASTLLHNYLAEFMRPQTWTDLAFIAVAIGPGGFTGTRLGVVTARTLAQQLNIPLFGRSSLAIVAWQTHTSTVNSQAVNSAINADIAVQMPAHRGKLYGGIYSVDPKLGVNAKLVDTVLDPAQWQETLDRWHHPYQLVQAEGGLGATASSLLELAYLAWQRGERPHWDAVLPFYGQSPV</sequence>
<dbReference type="Proteomes" id="UP001163152">
    <property type="component" value="Chromosome"/>
</dbReference>
<dbReference type="EMBL" id="CP113797">
    <property type="protein sequence ID" value="WAL62199.1"/>
    <property type="molecule type" value="Genomic_DNA"/>
</dbReference>
<dbReference type="Gene3D" id="3.30.420.40">
    <property type="match status" value="2"/>
</dbReference>
<dbReference type="InterPro" id="IPR043129">
    <property type="entry name" value="ATPase_NBD"/>
</dbReference>
<dbReference type="SUPFAM" id="SSF53067">
    <property type="entry name" value="Actin-like ATPase domain"/>
    <property type="match status" value="2"/>
</dbReference>
<evidence type="ECO:0000313" key="2">
    <source>
        <dbReference type="EMBL" id="WAL62199.1"/>
    </source>
</evidence>
<feature type="domain" description="Gcp-like" evidence="1">
    <location>
        <begin position="66"/>
        <end position="117"/>
    </location>
</feature>
<dbReference type="RefSeq" id="WP_268612372.1">
    <property type="nucleotide sequence ID" value="NZ_CP113797.1"/>
</dbReference>
<dbReference type="GO" id="GO:0002949">
    <property type="term" value="P:tRNA threonylcarbamoyladenosine modification"/>
    <property type="evidence" value="ECO:0007669"/>
    <property type="project" value="InterPro"/>
</dbReference>
<dbReference type="GO" id="GO:0061711">
    <property type="term" value="F:tRNA N(6)-L-threonylcarbamoyladenine synthase activity"/>
    <property type="evidence" value="ECO:0007669"/>
    <property type="project" value="UniProtKB-EC"/>
</dbReference>
<dbReference type="InterPro" id="IPR000905">
    <property type="entry name" value="Gcp-like_dom"/>
</dbReference>
<keyword evidence="3" id="KW-1185">Reference proteome</keyword>